<organism evidence="2 3">
    <name type="scientific">Pleurodeles waltl</name>
    <name type="common">Iberian ribbed newt</name>
    <dbReference type="NCBI Taxonomy" id="8319"/>
    <lineage>
        <taxon>Eukaryota</taxon>
        <taxon>Metazoa</taxon>
        <taxon>Chordata</taxon>
        <taxon>Craniata</taxon>
        <taxon>Vertebrata</taxon>
        <taxon>Euteleostomi</taxon>
        <taxon>Amphibia</taxon>
        <taxon>Batrachia</taxon>
        <taxon>Caudata</taxon>
        <taxon>Salamandroidea</taxon>
        <taxon>Salamandridae</taxon>
        <taxon>Pleurodelinae</taxon>
        <taxon>Pleurodeles</taxon>
    </lineage>
</organism>
<keyword evidence="3" id="KW-1185">Reference proteome</keyword>
<feature type="region of interest" description="Disordered" evidence="1">
    <location>
        <begin position="1"/>
        <end position="22"/>
    </location>
</feature>
<dbReference type="Proteomes" id="UP001066276">
    <property type="component" value="Chromosome 3_2"/>
</dbReference>
<evidence type="ECO:0000313" key="2">
    <source>
        <dbReference type="EMBL" id="KAJ1181199.1"/>
    </source>
</evidence>
<comment type="caution">
    <text evidence="2">The sequence shown here is derived from an EMBL/GenBank/DDBJ whole genome shotgun (WGS) entry which is preliminary data.</text>
</comment>
<dbReference type="AlphaFoldDB" id="A0AAV7TYG3"/>
<name>A0AAV7TYG3_PLEWA</name>
<evidence type="ECO:0000256" key="1">
    <source>
        <dbReference type="SAM" id="MobiDB-lite"/>
    </source>
</evidence>
<feature type="compositionally biased region" description="Low complexity" evidence="1">
    <location>
        <begin position="77"/>
        <end position="89"/>
    </location>
</feature>
<gene>
    <name evidence="2" type="ORF">NDU88_006409</name>
</gene>
<feature type="compositionally biased region" description="Basic and acidic residues" evidence="1">
    <location>
        <begin position="59"/>
        <end position="75"/>
    </location>
</feature>
<feature type="region of interest" description="Disordered" evidence="1">
    <location>
        <begin position="51"/>
        <end position="89"/>
    </location>
</feature>
<reference evidence="2" key="1">
    <citation type="journal article" date="2022" name="bioRxiv">
        <title>Sequencing and chromosome-scale assembly of the giantPleurodeles waltlgenome.</title>
        <authorList>
            <person name="Brown T."/>
            <person name="Elewa A."/>
            <person name="Iarovenko S."/>
            <person name="Subramanian E."/>
            <person name="Araus A.J."/>
            <person name="Petzold A."/>
            <person name="Susuki M."/>
            <person name="Suzuki K.-i.T."/>
            <person name="Hayashi T."/>
            <person name="Toyoda A."/>
            <person name="Oliveira C."/>
            <person name="Osipova E."/>
            <person name="Leigh N.D."/>
            <person name="Simon A."/>
            <person name="Yun M.H."/>
        </authorList>
    </citation>
    <scope>NUCLEOTIDE SEQUENCE</scope>
    <source>
        <strain evidence="2">20211129_DDA</strain>
        <tissue evidence="2">Liver</tissue>
    </source>
</reference>
<dbReference type="EMBL" id="JANPWB010000006">
    <property type="protein sequence ID" value="KAJ1181199.1"/>
    <property type="molecule type" value="Genomic_DNA"/>
</dbReference>
<proteinExistence type="predicted"/>
<sequence length="89" mass="9300">MGGVAAGRSRPAPPLKTFLPGSAPLARSAVSSLSDSNRSELLLRASGNPVKHLRSAQVPKRERASVGRTHADHRCYGSSDFTTSGSGTR</sequence>
<protein>
    <submittedName>
        <fullName evidence="2">Uncharacterized protein</fullName>
    </submittedName>
</protein>
<accession>A0AAV7TYG3</accession>
<evidence type="ECO:0000313" key="3">
    <source>
        <dbReference type="Proteomes" id="UP001066276"/>
    </source>
</evidence>